<sequence length="106" mass="11611">MDAFSKTWAIYRTYSELLGLVDSIQKEPGKQLSETLGLLDTVTKSASIIKVESLGLEDRVSKHPSKALTEVLGLLDSISYGKNLTVMAKLIRKFIQLENIGGGGER</sequence>
<name>X1U289_9ZZZZ</name>
<organism evidence="1">
    <name type="scientific">marine sediment metagenome</name>
    <dbReference type="NCBI Taxonomy" id="412755"/>
    <lineage>
        <taxon>unclassified sequences</taxon>
        <taxon>metagenomes</taxon>
        <taxon>ecological metagenomes</taxon>
    </lineage>
</organism>
<evidence type="ECO:0000313" key="1">
    <source>
        <dbReference type="EMBL" id="GAJ11668.1"/>
    </source>
</evidence>
<accession>X1U289</accession>
<protein>
    <submittedName>
        <fullName evidence="1">Uncharacterized protein</fullName>
    </submittedName>
</protein>
<proteinExistence type="predicted"/>
<comment type="caution">
    <text evidence="1">The sequence shown here is derived from an EMBL/GenBank/DDBJ whole genome shotgun (WGS) entry which is preliminary data.</text>
</comment>
<reference evidence="1" key="1">
    <citation type="journal article" date="2014" name="Front. Microbiol.">
        <title>High frequency of phylogenetically diverse reductive dehalogenase-homologous genes in deep subseafloor sedimentary metagenomes.</title>
        <authorList>
            <person name="Kawai M."/>
            <person name="Futagami T."/>
            <person name="Toyoda A."/>
            <person name="Takaki Y."/>
            <person name="Nishi S."/>
            <person name="Hori S."/>
            <person name="Arai W."/>
            <person name="Tsubouchi T."/>
            <person name="Morono Y."/>
            <person name="Uchiyama I."/>
            <person name="Ito T."/>
            <person name="Fujiyama A."/>
            <person name="Inagaki F."/>
            <person name="Takami H."/>
        </authorList>
    </citation>
    <scope>NUCLEOTIDE SEQUENCE</scope>
    <source>
        <strain evidence="1">Expedition CK06-06</strain>
    </source>
</reference>
<dbReference type="EMBL" id="BARW01027002">
    <property type="protein sequence ID" value="GAJ11668.1"/>
    <property type="molecule type" value="Genomic_DNA"/>
</dbReference>
<dbReference type="AlphaFoldDB" id="X1U289"/>
<gene>
    <name evidence="1" type="ORF">S12H4_43914</name>
</gene>